<dbReference type="Proteomes" id="UP000251993">
    <property type="component" value="Chromosome"/>
</dbReference>
<evidence type="ECO:0000313" key="2">
    <source>
        <dbReference type="EMBL" id="AXE20606.1"/>
    </source>
</evidence>
<keyword evidence="1" id="KW-0732">Signal</keyword>
<dbReference type="PROSITE" id="PS51257">
    <property type="entry name" value="PROKAR_LIPOPROTEIN"/>
    <property type="match status" value="1"/>
</dbReference>
<name>A0A344TPN5_9BACT</name>
<evidence type="ECO:0000313" key="3">
    <source>
        <dbReference type="Proteomes" id="UP000251993"/>
    </source>
</evidence>
<proteinExistence type="predicted"/>
<dbReference type="KEGG" id="run:DR864_24135"/>
<protein>
    <submittedName>
        <fullName evidence="2">Uncharacterized protein</fullName>
    </submittedName>
</protein>
<accession>A0A344TPN5</accession>
<dbReference type="EMBL" id="CP030850">
    <property type="protein sequence ID" value="AXE20606.1"/>
    <property type="molecule type" value="Genomic_DNA"/>
</dbReference>
<evidence type="ECO:0000256" key="1">
    <source>
        <dbReference type="SAM" id="SignalP"/>
    </source>
</evidence>
<feature type="chain" id="PRO_5016558174" evidence="1">
    <location>
        <begin position="25"/>
        <end position="281"/>
    </location>
</feature>
<organism evidence="2 3">
    <name type="scientific">Runella rosea</name>
    <dbReference type="NCBI Taxonomy" id="2259595"/>
    <lineage>
        <taxon>Bacteria</taxon>
        <taxon>Pseudomonadati</taxon>
        <taxon>Bacteroidota</taxon>
        <taxon>Cytophagia</taxon>
        <taxon>Cytophagales</taxon>
        <taxon>Spirosomataceae</taxon>
        <taxon>Runella</taxon>
    </lineage>
</organism>
<dbReference type="AlphaFoldDB" id="A0A344TPN5"/>
<gene>
    <name evidence="2" type="ORF">DR864_24135</name>
</gene>
<dbReference type="RefSeq" id="WP_114069369.1">
    <property type="nucleotide sequence ID" value="NZ_CP030850.1"/>
</dbReference>
<reference evidence="2 3" key="1">
    <citation type="submission" date="2018-07" db="EMBL/GenBank/DDBJ databases">
        <title>Genome sequencing of Runella.</title>
        <authorList>
            <person name="Baek M.-G."/>
            <person name="Yi H."/>
        </authorList>
    </citation>
    <scope>NUCLEOTIDE SEQUENCE [LARGE SCALE GENOMIC DNA]</scope>
    <source>
        <strain evidence="2 3">HYN0085</strain>
    </source>
</reference>
<keyword evidence="3" id="KW-1185">Reference proteome</keyword>
<dbReference type="OrthoDB" id="831702at2"/>
<feature type="signal peptide" evidence="1">
    <location>
        <begin position="1"/>
        <end position="24"/>
    </location>
</feature>
<sequence>MKTIRLVCLLALVGSMFVACQKEALDASAPSTTPSHSALREEGDCDCVEEYSDEDKVIYEYDRGVKVDVWNDATTVYFKVYRLDTDANNDDQIGNLEVDGVKEGGDNQNVYEFTKPIGTLQACDKLLTDLTVIGAGGPPIVIEDLSYSIVTLCPPPPVCTYTYDTGFGGPSKGAGKAWWYYYPAGSGVQTIYAGQTKVAGTVVIDAAGNYTITLAPGWSLKTGEAESVKIQGYPTVPASRPAAGLFSGPSSYKGTSLTGSIAPQSVYVIHLDLQYCTLQAP</sequence>